<dbReference type="OrthoDB" id="9122334at2759"/>
<dbReference type="Proteomes" id="UP000198323">
    <property type="component" value="Unassembled WGS sequence"/>
</dbReference>
<proteinExistence type="predicted"/>
<feature type="compositionally biased region" description="Basic and acidic residues" evidence="1">
    <location>
        <begin position="201"/>
        <end position="213"/>
    </location>
</feature>
<name>A0A226MCR4_CALSU</name>
<feature type="compositionally biased region" description="Polar residues" evidence="1">
    <location>
        <begin position="215"/>
        <end position="226"/>
    </location>
</feature>
<feature type="compositionally biased region" description="Low complexity" evidence="1">
    <location>
        <begin position="20"/>
        <end position="36"/>
    </location>
</feature>
<dbReference type="EMBL" id="MCFN01001553">
    <property type="protein sequence ID" value="OXB53040.1"/>
    <property type="molecule type" value="Genomic_DNA"/>
</dbReference>
<comment type="caution">
    <text evidence="2">The sequence shown here is derived from an EMBL/GenBank/DDBJ whole genome shotgun (WGS) entry which is preliminary data.</text>
</comment>
<gene>
    <name evidence="2" type="ORF">ASZ78_011038</name>
</gene>
<feature type="compositionally biased region" description="Basic and acidic residues" evidence="1">
    <location>
        <begin position="516"/>
        <end position="525"/>
    </location>
</feature>
<feature type="compositionally biased region" description="Basic residues" evidence="1">
    <location>
        <begin position="110"/>
        <end position="120"/>
    </location>
</feature>
<feature type="region of interest" description="Disordered" evidence="1">
    <location>
        <begin position="100"/>
        <end position="139"/>
    </location>
</feature>
<protein>
    <submittedName>
        <fullName evidence="2">Uncharacterized protein</fullName>
    </submittedName>
</protein>
<feature type="compositionally biased region" description="Low complexity" evidence="1">
    <location>
        <begin position="367"/>
        <end position="377"/>
    </location>
</feature>
<accession>A0A226MCR4</accession>
<evidence type="ECO:0000256" key="1">
    <source>
        <dbReference type="SAM" id="MobiDB-lite"/>
    </source>
</evidence>
<feature type="region of interest" description="Disordered" evidence="1">
    <location>
        <begin position="155"/>
        <end position="324"/>
    </location>
</feature>
<evidence type="ECO:0000313" key="3">
    <source>
        <dbReference type="Proteomes" id="UP000198323"/>
    </source>
</evidence>
<feature type="region of interest" description="Disordered" evidence="1">
    <location>
        <begin position="367"/>
        <end position="542"/>
    </location>
</feature>
<feature type="compositionally biased region" description="Low complexity" evidence="1">
    <location>
        <begin position="418"/>
        <end position="427"/>
    </location>
</feature>
<organism evidence="2 3">
    <name type="scientific">Callipepla squamata</name>
    <name type="common">Scaled quail</name>
    <dbReference type="NCBI Taxonomy" id="9009"/>
    <lineage>
        <taxon>Eukaryota</taxon>
        <taxon>Metazoa</taxon>
        <taxon>Chordata</taxon>
        <taxon>Craniata</taxon>
        <taxon>Vertebrata</taxon>
        <taxon>Euteleostomi</taxon>
        <taxon>Archelosauria</taxon>
        <taxon>Archosauria</taxon>
        <taxon>Dinosauria</taxon>
        <taxon>Saurischia</taxon>
        <taxon>Theropoda</taxon>
        <taxon>Coelurosauria</taxon>
        <taxon>Aves</taxon>
        <taxon>Neognathae</taxon>
        <taxon>Galloanserae</taxon>
        <taxon>Galliformes</taxon>
        <taxon>Odontophoridae</taxon>
        <taxon>Callipepla</taxon>
    </lineage>
</organism>
<feature type="compositionally biased region" description="Polar residues" evidence="1">
    <location>
        <begin position="399"/>
        <end position="410"/>
    </location>
</feature>
<dbReference type="AlphaFoldDB" id="A0A226MCR4"/>
<evidence type="ECO:0000313" key="2">
    <source>
        <dbReference type="EMBL" id="OXB53040.1"/>
    </source>
</evidence>
<keyword evidence="3" id="KW-1185">Reference proteome</keyword>
<feature type="compositionally biased region" description="Low complexity" evidence="1">
    <location>
        <begin position="158"/>
        <end position="177"/>
    </location>
</feature>
<feature type="region of interest" description="Disordered" evidence="1">
    <location>
        <begin position="1"/>
        <end position="52"/>
    </location>
</feature>
<feature type="compositionally biased region" description="Low complexity" evidence="1">
    <location>
        <begin position="469"/>
        <end position="491"/>
    </location>
</feature>
<sequence>MPAAAPQHVAGSRNGPKVPPLRAAASSPSARGRALATGLTGSRLPELAPSPQCPLRVRDGAARAEWRGSVAQGISAVLVPTRSRPKEGCKLFLGRAAAGSPKVRVQPAVPKHHVPARSVRHGTLPDLDPRPQPTLPPLSWANTLSLAKSVSLPRHLVPQGPSAADAAQGAADTRSATSSAEGQDPAPADSQTRDVGVQVELQEREETVERETTECSSGKLWSTSLGPSDEADTVRSTFLPNAGPRPSQHPEPLPASVLEGAESSDSSKAVPSVEEAGEAPVLPSACKDREREEPANAMPESSTHALGETARLQDPGETSWEAGAYSEIQATIRRICEKARKEMMMSSGNTSGPCSVSMPRLVTLQAADDSASAADASQGVLGNCATGPKAEGPLPVSDDPQTTDVQAVQQTSEETTEGETAGSSAGELQSPSEEAEAETECSACLPDAGPMPAERPEPLPASVLEDAESSGSSKPASSPEEASSASLSSESEGGEREEGAMAMPESSGQALGEAQRLQDPRETARDTYGNPPIHPAIRRIRDENRRERMLPSWNTSRRRDVRIPTLQRFLSSGDAFSTAGTVQGNLSTRPSRTQVRIHHHHVHQRWPPRLSAVLEEISDGNDGAAGTARDMQDAKDTVVTNEGVQDLRDSAVTEDADPQHEVSRECVLGARHEIEAEAGAVPGA</sequence>
<reference evidence="2 3" key="1">
    <citation type="submission" date="2016-07" db="EMBL/GenBank/DDBJ databases">
        <title>Disparate Historic Effective Population Sizes Predicted by Modern Levels of Genome Diversity for the Scaled Quail (Callipepla squamata) and the Northern Bobwhite (Colinus virginianus): Inferences from First and Second Generation Draft Genome Assemblies for Sympatric New World Quail.</title>
        <authorList>
            <person name="Oldeschulte D.L."/>
            <person name="Halley Y.A."/>
            <person name="Bhattarai E.K."/>
            <person name="Brashear W.A."/>
            <person name="Hill J."/>
            <person name="Metz R.P."/>
            <person name="Johnson C.D."/>
            <person name="Rollins D."/>
            <person name="Peterson M.J."/>
            <person name="Bickhart D.M."/>
            <person name="Decker J.E."/>
            <person name="Seabury C.M."/>
        </authorList>
    </citation>
    <scope>NUCLEOTIDE SEQUENCE [LARGE SCALE GENOMIC DNA]</scope>
    <source>
        <strain evidence="2 3">Texas</strain>
        <tissue evidence="2">Leg muscle</tissue>
    </source>
</reference>